<protein>
    <submittedName>
        <fullName evidence="2">Uncharacterized protein</fullName>
    </submittedName>
</protein>
<dbReference type="AlphaFoldDB" id="A0A4S9KBU4"/>
<feature type="region of interest" description="Disordered" evidence="1">
    <location>
        <begin position="80"/>
        <end position="102"/>
    </location>
</feature>
<dbReference type="Proteomes" id="UP000306584">
    <property type="component" value="Unassembled WGS sequence"/>
</dbReference>
<dbReference type="EMBL" id="QZBD01000515">
    <property type="protein sequence ID" value="THY12200.1"/>
    <property type="molecule type" value="Genomic_DNA"/>
</dbReference>
<reference evidence="2 3" key="1">
    <citation type="submission" date="2018-10" db="EMBL/GenBank/DDBJ databases">
        <title>Fifty Aureobasidium pullulans genomes reveal a recombining polyextremotolerant generalist.</title>
        <authorList>
            <person name="Gostincar C."/>
            <person name="Turk M."/>
            <person name="Zajc J."/>
            <person name="Gunde-Cimerman N."/>
        </authorList>
    </citation>
    <scope>NUCLEOTIDE SEQUENCE [LARGE SCALE GENOMIC DNA]</scope>
    <source>
        <strain evidence="2 3">EXF-6604</strain>
    </source>
</reference>
<evidence type="ECO:0000313" key="2">
    <source>
        <dbReference type="EMBL" id="THY12200.1"/>
    </source>
</evidence>
<organism evidence="2 3">
    <name type="scientific">Aureobasidium pullulans</name>
    <name type="common">Black yeast</name>
    <name type="synonym">Pullularia pullulans</name>
    <dbReference type="NCBI Taxonomy" id="5580"/>
    <lineage>
        <taxon>Eukaryota</taxon>
        <taxon>Fungi</taxon>
        <taxon>Dikarya</taxon>
        <taxon>Ascomycota</taxon>
        <taxon>Pezizomycotina</taxon>
        <taxon>Dothideomycetes</taxon>
        <taxon>Dothideomycetidae</taxon>
        <taxon>Dothideales</taxon>
        <taxon>Saccotheciaceae</taxon>
        <taxon>Aureobasidium</taxon>
    </lineage>
</organism>
<comment type="caution">
    <text evidence="2">The sequence shown here is derived from an EMBL/GenBank/DDBJ whole genome shotgun (WGS) entry which is preliminary data.</text>
</comment>
<name>A0A4S9KBU4_AURPU</name>
<evidence type="ECO:0000313" key="3">
    <source>
        <dbReference type="Proteomes" id="UP000306584"/>
    </source>
</evidence>
<feature type="compositionally biased region" description="Acidic residues" evidence="1">
    <location>
        <begin position="92"/>
        <end position="102"/>
    </location>
</feature>
<proteinExistence type="predicted"/>
<sequence length="102" mass="11459">MIISTRDDLSRKVVVGRARDKTGGEENIGKRCFPSGQKSRQSRGIVCRITQTENEMHEPEDTREDEDGIMLVFGERAPIVGCPETDEYARDENEEAQGDEEG</sequence>
<gene>
    <name evidence="2" type="ORF">D6D01_08670</name>
</gene>
<evidence type="ECO:0000256" key="1">
    <source>
        <dbReference type="SAM" id="MobiDB-lite"/>
    </source>
</evidence>
<accession>A0A4S9KBU4</accession>